<dbReference type="KEGG" id="eha:Ethha_1515"/>
<reference evidence="1 2" key="1">
    <citation type="submission" date="2010-12" db="EMBL/GenBank/DDBJ databases">
        <title>Complete sequence of Ethanoligenens harbinense YUAN-3.</title>
        <authorList>
            <person name="Lucas S."/>
            <person name="Copeland A."/>
            <person name="Lapidus A."/>
            <person name="Cheng J.-F."/>
            <person name="Bruce D."/>
            <person name="Goodwin L."/>
            <person name="Pitluck S."/>
            <person name="Chertkov O."/>
            <person name="Misra M."/>
            <person name="Detter J.C."/>
            <person name="Han C."/>
            <person name="Tapia R."/>
            <person name="Land M."/>
            <person name="Hauser L."/>
            <person name="Jeffries C."/>
            <person name="Kyrpides N."/>
            <person name="Ivanova N."/>
            <person name="Mikhailova N."/>
            <person name="Wang A."/>
            <person name="Mouttaki H."/>
            <person name="He Z."/>
            <person name="Zhou J."/>
            <person name="Hemme C.L."/>
            <person name="Woyke T."/>
        </authorList>
    </citation>
    <scope>NUCLEOTIDE SEQUENCE [LARGE SCALE GENOMIC DNA]</scope>
    <source>
        <strain evidence="2">DSM 18485 / JCM 12961 / CGMCC 1.5033 / YUAN-3</strain>
    </source>
</reference>
<sequence length="54" mass="6404">MKCLLENGLENCTCPKSKCHLHGKCAECIERHKIRNELPRCKRMKKSIFQKLFK</sequence>
<protein>
    <submittedName>
        <fullName evidence="1">Uncharacterized protein</fullName>
    </submittedName>
</protein>
<dbReference type="AlphaFoldDB" id="E6U7M8"/>
<keyword evidence="2" id="KW-1185">Reference proteome</keyword>
<proteinExistence type="predicted"/>
<dbReference type="EMBL" id="CP002400">
    <property type="protein sequence ID" value="ADU27051.1"/>
    <property type="molecule type" value="Genomic_DNA"/>
</dbReference>
<name>E6U7M8_ETHHY</name>
<accession>E6U7M8</accession>
<evidence type="ECO:0000313" key="2">
    <source>
        <dbReference type="Proteomes" id="UP000001551"/>
    </source>
</evidence>
<dbReference type="Proteomes" id="UP000001551">
    <property type="component" value="Chromosome"/>
</dbReference>
<evidence type="ECO:0000313" key="1">
    <source>
        <dbReference type="EMBL" id="ADU27051.1"/>
    </source>
</evidence>
<dbReference type="HOGENOM" id="CLU_212567_0_0_9"/>
<organism evidence="1 2">
    <name type="scientific">Ethanoligenens harbinense (strain DSM 18485 / JCM 12961 / CGMCC 1.5033 / YUAN-3)</name>
    <dbReference type="NCBI Taxonomy" id="663278"/>
    <lineage>
        <taxon>Bacteria</taxon>
        <taxon>Bacillati</taxon>
        <taxon>Bacillota</taxon>
        <taxon>Clostridia</taxon>
        <taxon>Eubacteriales</taxon>
        <taxon>Oscillospiraceae</taxon>
        <taxon>Ethanoligenens</taxon>
    </lineage>
</organism>
<gene>
    <name evidence="1" type="ordered locus">Ethha_1515</name>
</gene>